<dbReference type="EMBL" id="AVOT02003608">
    <property type="protein sequence ID" value="MBW0474016.1"/>
    <property type="molecule type" value="Genomic_DNA"/>
</dbReference>
<comment type="caution">
    <text evidence="1">The sequence shown here is derived from an EMBL/GenBank/DDBJ whole genome shotgun (WGS) entry which is preliminary data.</text>
</comment>
<name>A0A9Q3BWX7_9BASI</name>
<protein>
    <submittedName>
        <fullName evidence="1">Uncharacterized protein</fullName>
    </submittedName>
</protein>
<proteinExistence type="predicted"/>
<sequence>MVELPSFSTFGRDFLVIDTTKGEDVIFGFDFFNNFNQFIDWRQGLITFNAAHRDYYYPYEYFSDYFSSAKSCAALFGDLRTPSFPSSFHIPSLNSHKSLLSSRDGVLKEIQDVGENNSVSSLHLFFGNMDFPPSFHHDSLEELWDEKEEPEEIEATMEVVPFAYHQYLDVFLRVEVKKLPPHRSCNHHIKLEGSLPPAGDIYSL</sequence>
<gene>
    <name evidence="1" type="ORF">O181_013731</name>
</gene>
<dbReference type="AlphaFoldDB" id="A0A9Q3BWX7"/>
<reference evidence="1" key="1">
    <citation type="submission" date="2021-03" db="EMBL/GenBank/DDBJ databases">
        <title>Draft genome sequence of rust myrtle Austropuccinia psidii MF-1, a brazilian biotype.</title>
        <authorList>
            <person name="Quecine M.C."/>
            <person name="Pachon D.M.R."/>
            <person name="Bonatelli M.L."/>
            <person name="Correr F.H."/>
            <person name="Franceschini L.M."/>
            <person name="Leite T.F."/>
            <person name="Margarido G.R.A."/>
            <person name="Almeida C.A."/>
            <person name="Ferrarezi J.A."/>
            <person name="Labate C.A."/>
        </authorList>
    </citation>
    <scope>NUCLEOTIDE SEQUENCE</scope>
    <source>
        <strain evidence="1">MF-1</strain>
    </source>
</reference>
<keyword evidence="2" id="KW-1185">Reference proteome</keyword>
<evidence type="ECO:0000313" key="1">
    <source>
        <dbReference type="EMBL" id="MBW0474016.1"/>
    </source>
</evidence>
<accession>A0A9Q3BWX7</accession>
<evidence type="ECO:0000313" key="2">
    <source>
        <dbReference type="Proteomes" id="UP000765509"/>
    </source>
</evidence>
<dbReference type="Proteomes" id="UP000765509">
    <property type="component" value="Unassembled WGS sequence"/>
</dbReference>
<dbReference type="OrthoDB" id="2684341at2759"/>
<organism evidence="1 2">
    <name type="scientific">Austropuccinia psidii MF-1</name>
    <dbReference type="NCBI Taxonomy" id="1389203"/>
    <lineage>
        <taxon>Eukaryota</taxon>
        <taxon>Fungi</taxon>
        <taxon>Dikarya</taxon>
        <taxon>Basidiomycota</taxon>
        <taxon>Pucciniomycotina</taxon>
        <taxon>Pucciniomycetes</taxon>
        <taxon>Pucciniales</taxon>
        <taxon>Sphaerophragmiaceae</taxon>
        <taxon>Austropuccinia</taxon>
    </lineage>
</organism>